<feature type="region of interest" description="Disordered" evidence="1">
    <location>
        <begin position="137"/>
        <end position="167"/>
    </location>
</feature>
<accession>A0AAN6EW71</accession>
<reference evidence="2" key="1">
    <citation type="submission" date="2023-01" db="EMBL/GenBank/DDBJ databases">
        <title>Exophiala dermititidis isolated from Cystic Fibrosis Patient.</title>
        <authorList>
            <person name="Kurbessoian T."/>
            <person name="Crocker A."/>
            <person name="Murante D."/>
            <person name="Hogan D.A."/>
            <person name="Stajich J.E."/>
        </authorList>
    </citation>
    <scope>NUCLEOTIDE SEQUENCE</scope>
    <source>
        <strain evidence="2">Ex8</strain>
    </source>
</reference>
<organism evidence="2 3">
    <name type="scientific">Exophiala dermatitidis</name>
    <name type="common">Black yeast-like fungus</name>
    <name type="synonym">Wangiella dermatitidis</name>
    <dbReference type="NCBI Taxonomy" id="5970"/>
    <lineage>
        <taxon>Eukaryota</taxon>
        <taxon>Fungi</taxon>
        <taxon>Dikarya</taxon>
        <taxon>Ascomycota</taxon>
        <taxon>Pezizomycotina</taxon>
        <taxon>Eurotiomycetes</taxon>
        <taxon>Chaetothyriomycetidae</taxon>
        <taxon>Chaetothyriales</taxon>
        <taxon>Herpotrichiellaceae</taxon>
        <taxon>Exophiala</taxon>
    </lineage>
</organism>
<feature type="region of interest" description="Disordered" evidence="1">
    <location>
        <begin position="81"/>
        <end position="122"/>
    </location>
</feature>
<dbReference type="EMBL" id="JAJGCB010000009">
    <property type="protein sequence ID" value="KAJ8990972.1"/>
    <property type="molecule type" value="Genomic_DNA"/>
</dbReference>
<sequence>MCFAYCCVSCKVTKHIYCENYVFESGRTCCNKPTIETPWGSRKLCCHTCMTIKGVIHELRVLAFVEPWLLTEGMAGAPKKEAWELVGNDGSSGNDDEDDENEDESGESDGLTREQRARMRAEAEAAVMKRWGLMRAEQAAEEKDKATESESDGGQGSWVVVEAPKNK</sequence>
<dbReference type="Proteomes" id="UP001161757">
    <property type="component" value="Unassembled WGS sequence"/>
</dbReference>
<evidence type="ECO:0000313" key="2">
    <source>
        <dbReference type="EMBL" id="KAJ8990972.1"/>
    </source>
</evidence>
<evidence type="ECO:0000256" key="1">
    <source>
        <dbReference type="SAM" id="MobiDB-lite"/>
    </source>
</evidence>
<protein>
    <submittedName>
        <fullName evidence="2">Uncharacterized protein</fullName>
    </submittedName>
</protein>
<dbReference type="AlphaFoldDB" id="A0AAN6EW71"/>
<gene>
    <name evidence="2" type="ORF">HRR80_005030</name>
</gene>
<name>A0AAN6EW71_EXODE</name>
<evidence type="ECO:0000313" key="3">
    <source>
        <dbReference type="Proteomes" id="UP001161757"/>
    </source>
</evidence>
<feature type="compositionally biased region" description="Basic and acidic residues" evidence="1">
    <location>
        <begin position="138"/>
        <end position="148"/>
    </location>
</feature>
<feature type="compositionally biased region" description="Acidic residues" evidence="1">
    <location>
        <begin position="94"/>
        <end position="107"/>
    </location>
</feature>
<comment type="caution">
    <text evidence="2">The sequence shown here is derived from an EMBL/GenBank/DDBJ whole genome shotgun (WGS) entry which is preliminary data.</text>
</comment>
<feature type="compositionally biased region" description="Basic and acidic residues" evidence="1">
    <location>
        <begin position="110"/>
        <end position="122"/>
    </location>
</feature>
<proteinExistence type="predicted"/>